<dbReference type="PANTHER" id="PTHR22955:SF67">
    <property type="entry name" value="ASPARTIC PUTATIVE DOMAIN-CONTAINING PROTEIN-RELATED"/>
    <property type="match status" value="1"/>
</dbReference>
<accession>A0AAN7X3X4</accession>
<reference evidence="1 2" key="2">
    <citation type="journal article" date="2023" name="Mol. Biol. Evol.">
        <title>Genomics of Secondarily Temperate Adaptation in the Only Non-Antarctic Icefish.</title>
        <authorList>
            <person name="Rivera-Colon A.G."/>
            <person name="Rayamajhi N."/>
            <person name="Minhas B.F."/>
            <person name="Madrigal G."/>
            <person name="Bilyk K.T."/>
            <person name="Yoon V."/>
            <person name="Hune M."/>
            <person name="Gregory S."/>
            <person name="Cheng C.H.C."/>
            <person name="Catchen J.M."/>
        </authorList>
    </citation>
    <scope>NUCLEOTIDE SEQUENCE [LARGE SCALE GENOMIC DNA]</scope>
    <source>
        <strain evidence="1">JMC-PN-2008</strain>
    </source>
</reference>
<evidence type="ECO:0000313" key="1">
    <source>
        <dbReference type="EMBL" id="KAK5854462.1"/>
    </source>
</evidence>
<sequence length="476" mass="54092">MKRDWLVFMVNPRNGVTPDTHFDSLLGFLKTQEEILERLEQLSVSEKPERKLTYLDKKYASTRSTRRGGCIICGDEKHREKIFFCKRFKELKPGEKLTAVEKLGACKRCLVCHGEDEYCKDTYLCRNRDCKKGSSSDHHFFLCSRGDFKMKESDGGKSTWRKQKLTEEQVELMSELTPEMAERFRKAFTNTTARANCVVKDQRGVVASRTPELPVILMLLEVTANAGQKIGTLIDLASDTNYVTHSAARRLNLLSENITLIVHGVGGMAMEVKTKRYSLRVRVKTPNGTERAHELVCYGLDEIAKVHRVIKPEQLKKLFPGTNLEELKRPKHIELLISHREGRLAPQRVKVIGDLVLWESPLGKTVGGAHPDLFEEVDMAAHTSKTHFARSMRTAAVKYQEITEAQEFKAETKSTVAGKEFLDWWRWDSIGAACEPKCGGCRCGNRQPGGKEMTLSEERELEIIRKGLTYIRADAQ</sequence>
<name>A0AAN7X3X4_ELEMC</name>
<keyword evidence="2" id="KW-1185">Reference proteome</keyword>
<comment type="caution">
    <text evidence="1">The sequence shown here is derived from an EMBL/GenBank/DDBJ whole genome shotgun (WGS) entry which is preliminary data.</text>
</comment>
<organism evidence="1 2">
    <name type="scientific">Eleginops maclovinus</name>
    <name type="common">Patagonian blennie</name>
    <name type="synonym">Eleginus maclovinus</name>
    <dbReference type="NCBI Taxonomy" id="56733"/>
    <lineage>
        <taxon>Eukaryota</taxon>
        <taxon>Metazoa</taxon>
        <taxon>Chordata</taxon>
        <taxon>Craniata</taxon>
        <taxon>Vertebrata</taxon>
        <taxon>Euteleostomi</taxon>
        <taxon>Actinopterygii</taxon>
        <taxon>Neopterygii</taxon>
        <taxon>Teleostei</taxon>
        <taxon>Neoteleostei</taxon>
        <taxon>Acanthomorphata</taxon>
        <taxon>Eupercaria</taxon>
        <taxon>Perciformes</taxon>
        <taxon>Notothenioidei</taxon>
        <taxon>Eleginopidae</taxon>
        <taxon>Eleginops</taxon>
    </lineage>
</organism>
<gene>
    <name evidence="1" type="ORF">PBY51_015526</name>
</gene>
<dbReference type="AlphaFoldDB" id="A0AAN7X3X4"/>
<protein>
    <submittedName>
        <fullName evidence="1">Uncharacterized protein</fullName>
    </submittedName>
</protein>
<proteinExistence type="predicted"/>
<dbReference type="EMBL" id="JAUZQC010000019">
    <property type="protein sequence ID" value="KAK5854462.1"/>
    <property type="molecule type" value="Genomic_DNA"/>
</dbReference>
<dbReference type="Proteomes" id="UP001346869">
    <property type="component" value="Unassembled WGS sequence"/>
</dbReference>
<dbReference type="PANTHER" id="PTHR22955">
    <property type="entry name" value="RETROTRANSPOSON"/>
    <property type="match status" value="1"/>
</dbReference>
<evidence type="ECO:0000313" key="2">
    <source>
        <dbReference type="Proteomes" id="UP001346869"/>
    </source>
</evidence>
<reference evidence="1 2" key="1">
    <citation type="journal article" date="2023" name="Genes (Basel)">
        <title>Chromosome-Level Genome Assembly and Circadian Gene Repertoire of the Patagonia Blennie Eleginops maclovinus-The Closest Ancestral Proxy of Antarctic Cryonotothenioids.</title>
        <authorList>
            <person name="Cheng C.C."/>
            <person name="Rivera-Colon A.G."/>
            <person name="Minhas B.F."/>
            <person name="Wilson L."/>
            <person name="Rayamajhi N."/>
            <person name="Vargas-Chacoff L."/>
            <person name="Catchen J.M."/>
        </authorList>
    </citation>
    <scope>NUCLEOTIDE SEQUENCE [LARGE SCALE GENOMIC DNA]</scope>
    <source>
        <strain evidence="1">JMC-PN-2008</strain>
    </source>
</reference>